<dbReference type="AlphaFoldDB" id="W4JVM1"/>
<name>W4JVM1_HETIT</name>
<dbReference type="InterPro" id="IPR029208">
    <property type="entry name" value="COX14"/>
</dbReference>
<organism evidence="6 7">
    <name type="scientific">Heterobasidion irregulare (strain TC 32-1)</name>
    <dbReference type="NCBI Taxonomy" id="747525"/>
    <lineage>
        <taxon>Eukaryota</taxon>
        <taxon>Fungi</taxon>
        <taxon>Dikarya</taxon>
        <taxon>Basidiomycota</taxon>
        <taxon>Agaricomycotina</taxon>
        <taxon>Agaricomycetes</taxon>
        <taxon>Russulales</taxon>
        <taxon>Bondarzewiaceae</taxon>
        <taxon>Heterobasidion</taxon>
        <taxon>Heterobasidion annosum species complex</taxon>
    </lineage>
</organism>
<keyword evidence="7" id="KW-1185">Reference proteome</keyword>
<dbReference type="HOGENOM" id="CLU_158784_1_0_1"/>
<evidence type="ECO:0000313" key="6">
    <source>
        <dbReference type="EMBL" id="ETW77618.1"/>
    </source>
</evidence>
<proteinExistence type="predicted"/>
<dbReference type="eggNOG" id="ENOG502RCR0">
    <property type="taxonomic scope" value="Eukaryota"/>
</dbReference>
<evidence type="ECO:0000256" key="5">
    <source>
        <dbReference type="SAM" id="Phobius"/>
    </source>
</evidence>
<feature type="transmembrane region" description="Helical" evidence="5">
    <location>
        <begin position="12"/>
        <end position="32"/>
    </location>
</feature>
<dbReference type="OrthoDB" id="7961613at2759"/>
<accession>W4JVM1</accession>
<reference evidence="6 7" key="1">
    <citation type="journal article" date="2012" name="New Phytol.">
        <title>Insight into trade-off between wood decay and parasitism from the genome of a fungal forest pathogen.</title>
        <authorList>
            <person name="Olson A."/>
            <person name="Aerts A."/>
            <person name="Asiegbu F."/>
            <person name="Belbahri L."/>
            <person name="Bouzid O."/>
            <person name="Broberg A."/>
            <person name="Canback B."/>
            <person name="Coutinho P.M."/>
            <person name="Cullen D."/>
            <person name="Dalman K."/>
            <person name="Deflorio G."/>
            <person name="van Diepen L.T."/>
            <person name="Dunand C."/>
            <person name="Duplessis S."/>
            <person name="Durling M."/>
            <person name="Gonthier P."/>
            <person name="Grimwood J."/>
            <person name="Fossdal C.G."/>
            <person name="Hansson D."/>
            <person name="Henrissat B."/>
            <person name="Hietala A."/>
            <person name="Himmelstrand K."/>
            <person name="Hoffmeister D."/>
            <person name="Hogberg N."/>
            <person name="James T.Y."/>
            <person name="Karlsson M."/>
            <person name="Kohler A."/>
            <person name="Kues U."/>
            <person name="Lee Y.H."/>
            <person name="Lin Y.C."/>
            <person name="Lind M."/>
            <person name="Lindquist E."/>
            <person name="Lombard V."/>
            <person name="Lucas S."/>
            <person name="Lunden K."/>
            <person name="Morin E."/>
            <person name="Murat C."/>
            <person name="Park J."/>
            <person name="Raffaello T."/>
            <person name="Rouze P."/>
            <person name="Salamov A."/>
            <person name="Schmutz J."/>
            <person name="Solheim H."/>
            <person name="Stahlberg J."/>
            <person name="Velez H."/>
            <person name="de Vries R.P."/>
            <person name="Wiebenga A."/>
            <person name="Woodward S."/>
            <person name="Yakovlev I."/>
            <person name="Garbelotto M."/>
            <person name="Martin F."/>
            <person name="Grigoriev I.V."/>
            <person name="Stenlid J."/>
        </authorList>
    </citation>
    <scope>NUCLEOTIDE SEQUENCE [LARGE SCALE GENOMIC DNA]</scope>
    <source>
        <strain evidence="6 7">TC 32-1</strain>
    </source>
</reference>
<evidence type="ECO:0000313" key="7">
    <source>
        <dbReference type="Proteomes" id="UP000030671"/>
    </source>
</evidence>
<keyword evidence="4 5" id="KW-0472">Membrane</keyword>
<dbReference type="RefSeq" id="XP_009551098.1">
    <property type="nucleotide sequence ID" value="XM_009552803.1"/>
</dbReference>
<evidence type="ECO:0000256" key="4">
    <source>
        <dbReference type="ARBA" id="ARBA00023136"/>
    </source>
</evidence>
<dbReference type="InParanoid" id="W4JVM1"/>
<keyword evidence="2 5" id="KW-0812">Transmembrane</keyword>
<comment type="subcellular location">
    <subcellularLocation>
        <location evidence="1">Membrane</location>
        <topology evidence="1">Single-pass membrane protein</topology>
    </subcellularLocation>
</comment>
<evidence type="ECO:0000256" key="2">
    <source>
        <dbReference type="ARBA" id="ARBA00022692"/>
    </source>
</evidence>
<dbReference type="Proteomes" id="UP000030671">
    <property type="component" value="Unassembled WGS sequence"/>
</dbReference>
<sequence length="89" mass="9661">MAPPLADILHRGAVLTLVGISVWGIGTGVMVHRDTLRRGREMLAQREADGLPNEDPVKQEHQEEINEQTWAEAAQVVLKGRGPNASSSP</sequence>
<dbReference type="GO" id="GO:0016020">
    <property type="term" value="C:membrane"/>
    <property type="evidence" value="ECO:0007669"/>
    <property type="project" value="UniProtKB-SubCell"/>
</dbReference>
<evidence type="ECO:0000256" key="1">
    <source>
        <dbReference type="ARBA" id="ARBA00004167"/>
    </source>
</evidence>
<protein>
    <submittedName>
        <fullName evidence="6">Uncharacterized protein</fullName>
    </submittedName>
</protein>
<evidence type="ECO:0000256" key="3">
    <source>
        <dbReference type="ARBA" id="ARBA00022989"/>
    </source>
</evidence>
<dbReference type="EMBL" id="KI925463">
    <property type="protein sequence ID" value="ETW77618.1"/>
    <property type="molecule type" value="Genomic_DNA"/>
</dbReference>
<dbReference type="KEGG" id="hir:HETIRDRAFT_125346"/>
<gene>
    <name evidence="6" type="ORF">HETIRDRAFT_125346</name>
</gene>
<dbReference type="GeneID" id="20666903"/>
<keyword evidence="3 5" id="KW-1133">Transmembrane helix</keyword>
<dbReference type="Pfam" id="PF14880">
    <property type="entry name" value="COX14"/>
    <property type="match status" value="1"/>
</dbReference>